<organism evidence="12 13">
    <name type="scientific">Cellulomonas fimi</name>
    <dbReference type="NCBI Taxonomy" id="1708"/>
    <lineage>
        <taxon>Bacteria</taxon>
        <taxon>Bacillati</taxon>
        <taxon>Actinomycetota</taxon>
        <taxon>Actinomycetes</taxon>
        <taxon>Micrococcales</taxon>
        <taxon>Cellulomonadaceae</taxon>
        <taxon>Cellulomonas</taxon>
    </lineage>
</organism>
<dbReference type="InterPro" id="IPR003812">
    <property type="entry name" value="Fido"/>
</dbReference>
<dbReference type="InterPro" id="IPR040198">
    <property type="entry name" value="Fido_containing"/>
</dbReference>
<evidence type="ECO:0000313" key="12">
    <source>
        <dbReference type="EMBL" id="NMR19806.1"/>
    </source>
</evidence>
<sequence length="208" mass="22462">MVWNAAALEGNTYTLPEVRTLLEGVTVAGKPVDDERQILALSEAYSHLDQVLADGTFRLDKRTSDHLHAILARHEALDAGRFRGEGATTGGGHVRLSDGSVVAGAEAGEGGVELLARHQDLIAYLDRVPDVRLAALVYFAAATRSQFYFDGNKRTARLMMTGHLMAGGYDPVSVPAARKLEFNVALDRMFTTDDATELIAFLGTCTLD</sequence>
<keyword evidence="7" id="KW-1133">Transmembrane helix</keyword>
<reference evidence="12 13" key="1">
    <citation type="submission" date="2020-04" db="EMBL/GenBank/DDBJ databases">
        <title>Sequencing and Assembly of C. fimi.</title>
        <authorList>
            <person name="Ramsey A.R."/>
        </authorList>
    </citation>
    <scope>NUCLEOTIDE SEQUENCE [LARGE SCALE GENOMIC DNA]</scope>
    <source>
        <strain evidence="12 13">SB</strain>
    </source>
</reference>
<evidence type="ECO:0000256" key="9">
    <source>
        <dbReference type="PIRSR" id="PIRSR640198-2"/>
    </source>
</evidence>
<accession>A0A7Y0LXP8</accession>
<dbReference type="EMBL" id="JABCJJ010000006">
    <property type="protein sequence ID" value="NMR19806.1"/>
    <property type="molecule type" value="Genomic_DNA"/>
</dbReference>
<keyword evidence="2" id="KW-0812">Transmembrane</keyword>
<evidence type="ECO:0000256" key="8">
    <source>
        <dbReference type="ARBA" id="ARBA00023136"/>
    </source>
</evidence>
<evidence type="ECO:0000259" key="11">
    <source>
        <dbReference type="PROSITE" id="PS51459"/>
    </source>
</evidence>
<protein>
    <recommendedName>
        <fullName evidence="11">Fido domain-containing protein</fullName>
    </recommendedName>
</protein>
<evidence type="ECO:0000256" key="7">
    <source>
        <dbReference type="ARBA" id="ARBA00022989"/>
    </source>
</evidence>
<comment type="caution">
    <text evidence="12">The sequence shown here is derived from an EMBL/GenBank/DDBJ whole genome shotgun (WGS) entry which is preliminary data.</text>
</comment>
<keyword evidence="13" id="KW-1185">Reference proteome</keyword>
<evidence type="ECO:0000256" key="1">
    <source>
        <dbReference type="ARBA" id="ARBA00004167"/>
    </source>
</evidence>
<dbReference type="PANTHER" id="PTHR13504:SF34">
    <property type="entry name" value="PROTEIN ADENYLYLTRANSFERASE FICD"/>
    <property type="match status" value="1"/>
</dbReference>
<evidence type="ECO:0000256" key="10">
    <source>
        <dbReference type="PIRSR" id="PIRSR640198-3"/>
    </source>
</evidence>
<gene>
    <name evidence="12" type="ORF">HIR71_06150</name>
</gene>
<keyword evidence="6 9" id="KW-0067">ATP-binding</keyword>
<evidence type="ECO:0000256" key="2">
    <source>
        <dbReference type="ARBA" id="ARBA00022692"/>
    </source>
</evidence>
<dbReference type="InterPro" id="IPR036597">
    <property type="entry name" value="Fido-like_dom_sf"/>
</dbReference>
<proteinExistence type="predicted"/>
<evidence type="ECO:0000313" key="13">
    <source>
        <dbReference type="Proteomes" id="UP000562124"/>
    </source>
</evidence>
<dbReference type="PROSITE" id="PS51459">
    <property type="entry name" value="FIDO"/>
    <property type="match status" value="1"/>
</dbReference>
<evidence type="ECO:0000256" key="5">
    <source>
        <dbReference type="ARBA" id="ARBA00022803"/>
    </source>
</evidence>
<feature type="domain" description="Fido" evidence="11">
    <location>
        <begin position="59"/>
        <end position="204"/>
    </location>
</feature>
<dbReference type="PANTHER" id="PTHR13504">
    <property type="entry name" value="FIDO DOMAIN-CONTAINING PROTEIN DDB_G0283145"/>
    <property type="match status" value="1"/>
</dbReference>
<evidence type="ECO:0000256" key="6">
    <source>
        <dbReference type="ARBA" id="ARBA00022840"/>
    </source>
</evidence>
<feature type="binding site" evidence="9">
    <location>
        <begin position="150"/>
        <end position="157"/>
    </location>
    <ligand>
        <name>ATP</name>
        <dbReference type="ChEBI" id="CHEBI:30616"/>
    </ligand>
</feature>
<keyword evidence="8" id="KW-0472">Membrane</keyword>
<dbReference type="GO" id="GO:0016020">
    <property type="term" value="C:membrane"/>
    <property type="evidence" value="ECO:0007669"/>
    <property type="project" value="UniProtKB-SubCell"/>
</dbReference>
<comment type="subcellular location">
    <subcellularLocation>
        <location evidence="1">Membrane</location>
        <topology evidence="1">Single-pass membrane protein</topology>
    </subcellularLocation>
</comment>
<keyword evidence="3" id="KW-0677">Repeat</keyword>
<evidence type="ECO:0000256" key="3">
    <source>
        <dbReference type="ARBA" id="ARBA00022737"/>
    </source>
</evidence>
<dbReference type="Gene3D" id="1.10.3290.10">
    <property type="entry name" value="Fido-like domain"/>
    <property type="match status" value="1"/>
</dbReference>
<dbReference type="Proteomes" id="UP000562124">
    <property type="component" value="Unassembled WGS sequence"/>
</dbReference>
<evidence type="ECO:0000256" key="4">
    <source>
        <dbReference type="ARBA" id="ARBA00022741"/>
    </source>
</evidence>
<keyword evidence="4 9" id="KW-0547">Nucleotide-binding</keyword>
<feature type="site" description="Important for autoinhibition of adenylyltransferase activity" evidence="10">
    <location>
        <position position="9"/>
    </location>
</feature>
<dbReference type="SUPFAM" id="SSF140931">
    <property type="entry name" value="Fic-like"/>
    <property type="match status" value="1"/>
</dbReference>
<keyword evidence="5" id="KW-0802">TPR repeat</keyword>
<dbReference type="AlphaFoldDB" id="A0A7Y0LXP8"/>
<dbReference type="GO" id="GO:0005524">
    <property type="term" value="F:ATP binding"/>
    <property type="evidence" value="ECO:0007669"/>
    <property type="project" value="UniProtKB-KW"/>
</dbReference>
<name>A0A7Y0LXP8_CELFI</name>